<proteinExistence type="predicted"/>
<reference evidence="4" key="1">
    <citation type="submission" date="2012-12" db="EMBL/GenBank/DDBJ databases">
        <authorList>
            <person name="Hellsten U."/>
            <person name="Grimwood J."/>
            <person name="Chapman J.A."/>
            <person name="Shapiro H."/>
            <person name="Aerts A."/>
            <person name="Otillar R.P."/>
            <person name="Terry A.Y."/>
            <person name="Boore J.L."/>
            <person name="Simakov O."/>
            <person name="Marletaz F."/>
            <person name="Cho S.-J."/>
            <person name="Edsinger-Gonzales E."/>
            <person name="Havlak P."/>
            <person name="Kuo D.-H."/>
            <person name="Larsson T."/>
            <person name="Lv J."/>
            <person name="Arendt D."/>
            <person name="Savage R."/>
            <person name="Osoegawa K."/>
            <person name="de Jong P."/>
            <person name="Lindberg D.R."/>
            <person name="Seaver E.C."/>
            <person name="Weisblat D.A."/>
            <person name="Putnam N.H."/>
            <person name="Grigoriev I.V."/>
            <person name="Rokhsar D.S."/>
        </authorList>
    </citation>
    <scope>NUCLEOTIDE SEQUENCE</scope>
    <source>
        <strain evidence="4">I ESC-2004</strain>
    </source>
</reference>
<dbReference type="PANTHER" id="PTHR33769:SF2">
    <property type="entry name" value="TESTIS-EXPRESSED PROTEIN 26"/>
    <property type="match status" value="1"/>
</dbReference>
<organism evidence="2">
    <name type="scientific">Capitella teleta</name>
    <name type="common">Polychaete worm</name>
    <dbReference type="NCBI Taxonomy" id="283909"/>
    <lineage>
        <taxon>Eukaryota</taxon>
        <taxon>Metazoa</taxon>
        <taxon>Spiralia</taxon>
        <taxon>Lophotrochozoa</taxon>
        <taxon>Annelida</taxon>
        <taxon>Polychaeta</taxon>
        <taxon>Sedentaria</taxon>
        <taxon>Scolecida</taxon>
        <taxon>Capitellidae</taxon>
        <taxon>Capitella</taxon>
    </lineage>
</organism>
<accession>R7TI34</accession>
<evidence type="ECO:0000313" key="3">
    <source>
        <dbReference type="EnsemblMetazoa" id="CapteP212919"/>
    </source>
</evidence>
<sequence>MAVEVMIRPYSSMGFAPCVDYTNTTAQVGDLTLHPGIKKDLEKFYDRATNAEDRQRCLHLIRSLEGAQPPSANRRPYSAIVLNVVPESSRMQDKYGPYSTTYGRQFGPIPDAPAQQMRPSSTKQVYHAAYDRRAPVSSTTYQNEFYSKGNCKATAIRSGSSSGQRNNNPHPFPSFMTWKLPRKSTQGTSLHVRGPEISSEAIEKVIRNQMSSTYQNDYLGIPQGYQMDEAFGPQDDWKSRIPYTLDSSTRETYQEPHQQPELKNETKRYASNSKKHITASGIVPNASDRYKHIYPKTTYKREFVEPADQMSRARRAQMNHGHMGLYADQALRKQFECSTGEERGSLSRMMGNMRLCTPSLSLGRRSVSPVPPGCLRETTPEWMHGRAVHPEEIFDI</sequence>
<dbReference type="EMBL" id="KB309773">
    <property type="protein sequence ID" value="ELT93374.1"/>
    <property type="molecule type" value="Genomic_DNA"/>
</dbReference>
<evidence type="ECO:0000256" key="1">
    <source>
        <dbReference type="SAM" id="MobiDB-lite"/>
    </source>
</evidence>
<dbReference type="STRING" id="283909.R7TI34"/>
<dbReference type="Proteomes" id="UP000014760">
    <property type="component" value="Unassembled WGS sequence"/>
</dbReference>
<dbReference type="OrthoDB" id="5984625at2759"/>
<evidence type="ECO:0000313" key="4">
    <source>
        <dbReference type="Proteomes" id="UP000014760"/>
    </source>
</evidence>
<dbReference type="HOGENOM" id="CLU_696874_0_0_1"/>
<feature type="region of interest" description="Disordered" evidence="1">
    <location>
        <begin position="156"/>
        <end position="179"/>
    </location>
</feature>
<dbReference type="AlphaFoldDB" id="R7TI34"/>
<dbReference type="OMA" id="FESFMVW"/>
<reference evidence="3" key="3">
    <citation type="submission" date="2015-06" db="UniProtKB">
        <authorList>
            <consortium name="EnsemblMetazoa"/>
        </authorList>
    </citation>
    <scope>IDENTIFICATION</scope>
</reference>
<evidence type="ECO:0000313" key="2">
    <source>
        <dbReference type="EMBL" id="ELT93374.1"/>
    </source>
</evidence>
<reference evidence="2 4" key="2">
    <citation type="journal article" date="2013" name="Nature">
        <title>Insights into bilaterian evolution from three spiralian genomes.</title>
        <authorList>
            <person name="Simakov O."/>
            <person name="Marletaz F."/>
            <person name="Cho S.J."/>
            <person name="Edsinger-Gonzales E."/>
            <person name="Havlak P."/>
            <person name="Hellsten U."/>
            <person name="Kuo D.H."/>
            <person name="Larsson T."/>
            <person name="Lv J."/>
            <person name="Arendt D."/>
            <person name="Savage R."/>
            <person name="Osoegawa K."/>
            <person name="de Jong P."/>
            <person name="Grimwood J."/>
            <person name="Chapman J.A."/>
            <person name="Shapiro H."/>
            <person name="Aerts A."/>
            <person name="Otillar R.P."/>
            <person name="Terry A.Y."/>
            <person name="Boore J.L."/>
            <person name="Grigoriev I.V."/>
            <person name="Lindberg D.R."/>
            <person name="Seaver E.C."/>
            <person name="Weisblat D.A."/>
            <person name="Putnam N.H."/>
            <person name="Rokhsar D.S."/>
        </authorList>
    </citation>
    <scope>NUCLEOTIDE SEQUENCE</scope>
    <source>
        <strain evidence="2 4">I ESC-2004</strain>
    </source>
</reference>
<dbReference type="GO" id="GO:0005737">
    <property type="term" value="C:cytoplasm"/>
    <property type="evidence" value="ECO:0007669"/>
    <property type="project" value="TreeGrafter"/>
</dbReference>
<keyword evidence="4" id="KW-1185">Reference proteome</keyword>
<protein>
    <submittedName>
        <fullName evidence="2 3">Uncharacterized protein</fullName>
    </submittedName>
</protein>
<feature type="region of interest" description="Disordered" evidence="1">
    <location>
        <begin position="247"/>
        <end position="270"/>
    </location>
</feature>
<dbReference type="EnsemblMetazoa" id="CapteT212919">
    <property type="protein sequence ID" value="CapteP212919"/>
    <property type="gene ID" value="CapteG212919"/>
</dbReference>
<dbReference type="InterPro" id="IPR043460">
    <property type="entry name" value="MEDAG/TEX26"/>
</dbReference>
<dbReference type="EMBL" id="AMQN01002650">
    <property type="status" value="NOT_ANNOTATED_CDS"/>
    <property type="molecule type" value="Genomic_DNA"/>
</dbReference>
<dbReference type="PANTHER" id="PTHR33769">
    <property type="entry name" value="TESTIS-EXPRESSED PROTEIN 26 ISOFORM X3"/>
    <property type="match status" value="1"/>
</dbReference>
<feature type="compositionally biased region" description="Basic and acidic residues" evidence="1">
    <location>
        <begin position="248"/>
        <end position="268"/>
    </location>
</feature>
<name>R7TI34_CAPTE</name>
<gene>
    <name evidence="2" type="ORF">CAPTEDRAFT_212919</name>
</gene>